<dbReference type="OrthoDB" id="8546456at2"/>
<gene>
    <name evidence="4" type="ORF">SAMN05216333_11746</name>
</gene>
<dbReference type="PRINTS" id="PR00313">
    <property type="entry name" value="CABNDNGRPT"/>
</dbReference>
<dbReference type="InterPro" id="IPR011049">
    <property type="entry name" value="Serralysin-like_metalloprot_C"/>
</dbReference>
<dbReference type="SUPFAM" id="SSF51120">
    <property type="entry name" value="beta-Roll"/>
    <property type="match status" value="1"/>
</dbReference>
<dbReference type="RefSeq" id="WP_090320335.1">
    <property type="nucleotide sequence ID" value="NZ_FNOE01000018.1"/>
</dbReference>
<evidence type="ECO:0000256" key="3">
    <source>
        <dbReference type="SAM" id="MobiDB-lite"/>
    </source>
</evidence>
<evidence type="ECO:0000313" key="5">
    <source>
        <dbReference type="Proteomes" id="UP000198814"/>
    </source>
</evidence>
<sequence length="218" mass="22808">MAVTTRPRPNLGSGSVKFIDGFPFEGIGSAGFTDNDLLYIGDDLDNAITGGTGHDEFEGRNGNDTLKGGDGNDTLKGGDGNDDIDGQEGTDKLFGGAGDDILRAGGSKPVIITVEGGRRTLVQGDLDRLTGESGNDTFGFYGYGRFQVTDFTIGEDRLFFDSQALGIDSVPQLLSFITNITDNGDAGFTAEFLNGAASIELVGVNVNAITADMIVFNL</sequence>
<comment type="subcellular location">
    <subcellularLocation>
        <location evidence="1">Secreted</location>
    </subcellularLocation>
</comment>
<dbReference type="EMBL" id="FODO01000017">
    <property type="protein sequence ID" value="SEO75032.1"/>
    <property type="molecule type" value="Genomic_DNA"/>
</dbReference>
<name>A0A1H8S8S9_9PROT</name>
<reference evidence="5" key="1">
    <citation type="submission" date="2016-10" db="EMBL/GenBank/DDBJ databases">
        <authorList>
            <person name="Varghese N."/>
            <person name="Submissions S."/>
        </authorList>
    </citation>
    <scope>NUCLEOTIDE SEQUENCE [LARGE SCALE GENOMIC DNA]</scope>
    <source>
        <strain evidence="5">Nm76</strain>
    </source>
</reference>
<dbReference type="PANTHER" id="PTHR38340">
    <property type="entry name" value="S-LAYER PROTEIN"/>
    <property type="match status" value="1"/>
</dbReference>
<proteinExistence type="predicted"/>
<dbReference type="InterPro" id="IPR001343">
    <property type="entry name" value="Hemolysn_Ca-bd"/>
</dbReference>
<keyword evidence="2" id="KW-0964">Secreted</keyword>
<dbReference type="AlphaFoldDB" id="A0A1H8S8S9"/>
<feature type="region of interest" description="Disordered" evidence="3">
    <location>
        <begin position="51"/>
        <end position="88"/>
    </location>
</feature>
<dbReference type="Proteomes" id="UP000198814">
    <property type="component" value="Unassembled WGS sequence"/>
</dbReference>
<dbReference type="InterPro" id="IPR018511">
    <property type="entry name" value="Hemolysin-typ_Ca-bd_CS"/>
</dbReference>
<dbReference type="GO" id="GO:0005576">
    <property type="term" value="C:extracellular region"/>
    <property type="evidence" value="ECO:0007669"/>
    <property type="project" value="UniProtKB-SubCell"/>
</dbReference>
<dbReference type="Pfam" id="PF00353">
    <property type="entry name" value="HemolysinCabind"/>
    <property type="match status" value="3"/>
</dbReference>
<evidence type="ECO:0000256" key="1">
    <source>
        <dbReference type="ARBA" id="ARBA00004613"/>
    </source>
</evidence>
<evidence type="ECO:0000313" key="4">
    <source>
        <dbReference type="EMBL" id="SEO75032.1"/>
    </source>
</evidence>
<dbReference type="Gene3D" id="2.150.10.10">
    <property type="entry name" value="Serralysin-like metalloprotease, C-terminal"/>
    <property type="match status" value="2"/>
</dbReference>
<dbReference type="InterPro" id="IPR050557">
    <property type="entry name" value="RTX_toxin/Mannuronan_C5-epim"/>
</dbReference>
<evidence type="ECO:0000256" key="2">
    <source>
        <dbReference type="ARBA" id="ARBA00022525"/>
    </source>
</evidence>
<accession>A0A1H8S8S9</accession>
<dbReference type="STRING" id="42354.SAMN05216333_11746"/>
<dbReference type="PROSITE" id="PS00330">
    <property type="entry name" value="HEMOLYSIN_CALCIUM"/>
    <property type="match status" value="2"/>
</dbReference>
<protein>
    <submittedName>
        <fullName evidence="4">Hemolysin-type calcium-binding repeat-containing protein</fullName>
    </submittedName>
</protein>
<organism evidence="4 5">
    <name type="scientific">Nitrosomonas oligotropha</name>
    <dbReference type="NCBI Taxonomy" id="42354"/>
    <lineage>
        <taxon>Bacteria</taxon>
        <taxon>Pseudomonadati</taxon>
        <taxon>Pseudomonadota</taxon>
        <taxon>Betaproteobacteria</taxon>
        <taxon>Nitrosomonadales</taxon>
        <taxon>Nitrosomonadaceae</taxon>
        <taxon>Nitrosomonas</taxon>
    </lineage>
</organism>
<dbReference type="PANTHER" id="PTHR38340:SF1">
    <property type="entry name" value="S-LAYER PROTEIN"/>
    <property type="match status" value="1"/>
</dbReference>
<dbReference type="GO" id="GO:0005509">
    <property type="term" value="F:calcium ion binding"/>
    <property type="evidence" value="ECO:0007669"/>
    <property type="project" value="InterPro"/>
</dbReference>
<keyword evidence="5" id="KW-1185">Reference proteome</keyword>